<dbReference type="SUPFAM" id="SSF48452">
    <property type="entry name" value="TPR-like"/>
    <property type="match status" value="3"/>
</dbReference>
<proteinExistence type="inferred from homology"/>
<dbReference type="GO" id="GO:0061512">
    <property type="term" value="P:protein localization to cilium"/>
    <property type="evidence" value="ECO:0007669"/>
    <property type="project" value="TreeGrafter"/>
</dbReference>
<dbReference type="InterPro" id="IPR040364">
    <property type="entry name" value="TTC21A/TTC21B"/>
</dbReference>
<evidence type="ECO:0000256" key="2">
    <source>
        <dbReference type="SAM" id="MobiDB-lite"/>
    </source>
</evidence>
<protein>
    <recommendedName>
        <fullName evidence="3">Tetratricopeptide repeat protein 21A/21B C-terminal ARM domain-containing protein</fullName>
    </recommendedName>
</protein>
<feature type="region of interest" description="Disordered" evidence="2">
    <location>
        <begin position="1194"/>
        <end position="1220"/>
    </location>
</feature>
<dbReference type="Pfam" id="PF25063">
    <property type="entry name" value="ARM_TT21_C"/>
    <property type="match status" value="1"/>
</dbReference>
<dbReference type="InterPro" id="IPR019734">
    <property type="entry name" value="TPR_rpt"/>
</dbReference>
<dbReference type="VEuPathDB" id="ToxoDB:cyc_01964"/>
<keyword evidence="5" id="KW-1185">Reference proteome</keyword>
<organism evidence="4 5">
    <name type="scientific">Cyclospora cayetanensis</name>
    <dbReference type="NCBI Taxonomy" id="88456"/>
    <lineage>
        <taxon>Eukaryota</taxon>
        <taxon>Sar</taxon>
        <taxon>Alveolata</taxon>
        <taxon>Apicomplexa</taxon>
        <taxon>Conoidasida</taxon>
        <taxon>Coccidia</taxon>
        <taxon>Eucoccidiorida</taxon>
        <taxon>Eimeriorina</taxon>
        <taxon>Eimeriidae</taxon>
        <taxon>Cyclospora</taxon>
    </lineage>
</organism>
<dbReference type="GO" id="GO:0035721">
    <property type="term" value="P:intraciliary retrograde transport"/>
    <property type="evidence" value="ECO:0007669"/>
    <property type="project" value="TreeGrafter"/>
</dbReference>
<dbReference type="GO" id="GO:0030991">
    <property type="term" value="C:intraciliary transport particle A"/>
    <property type="evidence" value="ECO:0007669"/>
    <property type="project" value="TreeGrafter"/>
</dbReference>
<comment type="similarity">
    <text evidence="1">Belongs to the TTC21 family.</text>
</comment>
<dbReference type="InParanoid" id="A0A1D3D310"/>
<dbReference type="Proteomes" id="UP000095192">
    <property type="component" value="Unassembled WGS sequence"/>
</dbReference>
<dbReference type="PANTHER" id="PTHR14699">
    <property type="entry name" value="STI2 PROTEIN-RELATED"/>
    <property type="match status" value="1"/>
</dbReference>
<evidence type="ECO:0000313" key="4">
    <source>
        <dbReference type="EMBL" id="OEH77831.1"/>
    </source>
</evidence>
<reference evidence="4 5" key="1">
    <citation type="journal article" date="2016" name="BMC Genomics">
        <title>Comparative genomics reveals Cyclospora cayetanensis possesses coccidia-like metabolism and invasion components but unique surface antigens.</title>
        <authorList>
            <person name="Liu S."/>
            <person name="Wang L."/>
            <person name="Zheng H."/>
            <person name="Xu Z."/>
            <person name="Roellig D.M."/>
            <person name="Li N."/>
            <person name="Frace M.A."/>
            <person name="Tang K."/>
            <person name="Arrowood M.J."/>
            <person name="Moss D.M."/>
            <person name="Zhang L."/>
            <person name="Feng Y."/>
            <person name="Xiao L."/>
        </authorList>
    </citation>
    <scope>NUCLEOTIDE SEQUENCE [LARGE SCALE GENOMIC DNA]</scope>
    <source>
        <strain evidence="4 5">CHN_HEN01</strain>
    </source>
</reference>
<comment type="caution">
    <text evidence="4">The sequence shown here is derived from an EMBL/GenBank/DDBJ whole genome shotgun (WGS) entry which is preliminary data.</text>
</comment>
<dbReference type="InterPro" id="IPR011990">
    <property type="entry name" value="TPR-like_helical_dom_sf"/>
</dbReference>
<dbReference type="VEuPathDB" id="ToxoDB:LOC34618883"/>
<dbReference type="PANTHER" id="PTHR14699:SF0">
    <property type="entry name" value="TETRATRICOPEPTIDE REPEAT PROTEIN 21 HOMOLOG"/>
    <property type="match status" value="1"/>
</dbReference>
<name>A0A1D3D310_9EIME</name>
<sequence length="1578" mass="173055">MDAEVSARLHCSLHFALENRLLSAALGICNRGDFYEAQGEFSIWRIVALAMDFRFKSALELLERLVEKYQQQGGLPHLPLRELRLSLLDLWAKQTDGSPPQKSTSTTTTSSAFGLEDDKSRLIMASALMHFGDLPKAAGILEAVMRNSSYAYSQEVQDDTEERLCVKGWLNLAVHDCNEKDAPKQQALVAAERCFYLAQQKGLCSRKGTAAPRTFLGIAEVHRRRRQWTRALDILTDLGSREPWLAGAQLQQAVLLLSVSRGGTEAKEEPCRASPLRSLADSFNSDEPPGFHFALEVSKALCGCMSWLYTDRHGCATHHRNEDIVEATLAVVRAGGLSLKALSEAEEGWSDHAAAIFRAYSEEGAWQLLLAGKPVEAEGEFSDLADAVSIPQQKQVALEGATLALLLQAKDKEATERLKQAESLSVAEKSQNAMLSLLRWEFAVGPLSSRAETETASLASALLVAATKWRAQLQDACGFRLYAALNPNFWLIISARVLNTVAVAMAGNAPTKDSATEPLTASKLQEHSAVTELLNIVREILQTLLQHVPAHHDARVLLARTLLLRGELHRCSELLSAYDNEGFSQTPKTLLLLVHARCLSLAGKPKLGLDKVQQALQLLPSLRAVPACALLQAKLEAQAGVSANSLTTLEQALGCCCLAIAAKGHISNELPREGSPSGERRDRICRCNECAARSKTVARGILGLSPLPLHCTICERLSAQLLKVELLGQAKRKEEGQALLESVAAEFGFPSGLCSSDPAGGSSQSDSTKCENDKKDGEGEAWVKDQILLVAAQHAARSDDAQRALELLSLIGRDSPSSAEAHIARAEVYKDLLADDAAAVRSLRRVVLQLHLSGSAALRAGELLLKLQHPKDASIAFVKALALHPDNREIVLQLISSLRAAHYFEEAATRAHNELQKQPSDWLLLLQLVELLHMLGRHRAALKATAPLSHQEAITGKGSELLTKLRILLVKAASLAAASAQPQTAVGDDSEQLNGTGLEEAISLLRRLQSKVLALLADSEGRTAPVTNRRDTLRRLSASNQRRSSEVPGAKQQLLCDVSKQLIKLLWQRQKNPTAAEIVCNEALHYNAADVELHELRCRVSLQLGRTQEAEQAIRDIREIEPNNPAVAELQVQLIAAALPQDPQCLTDIVSHALQLVRQPRISFAAVEGALLLLRRRGLLDDCEEVCARLRQKPRNEQQDQQCQPQRQNHEEQHSSLGESNTMREMMASYCEALMFAAARDRLEFRERCMQQLLELLLRPYGFLDSDWMQQVSVRRRIAAFFSNAAAGFDSAVAAAATAAEVLVSHPWEGKDHNQLKELLRLPAAAAHQNAEATPQMHSTSVIVAAANELLAFWEKGLGASPDPTQQYKLQLYRCELALLSRCRADAEAALQQVKQLLQSLEQQQLHQPQMHALFVAAEAYIVLRQPERARATLQQAIDMQKNYTAAEAPNPIDHAEESARAQLLLAELLLADRQLDAAATAVSQAVCTLGPTYKASELLAKIAQKQKKHADAMAHLAEARTLHPHHHQVMLRLAMLHLQQQQPLHALSICHDLVLQSPSSATHLKPLLDAIRGRLRP</sequence>
<feature type="region of interest" description="Disordered" evidence="2">
    <location>
        <begin position="756"/>
        <end position="776"/>
    </location>
</feature>
<evidence type="ECO:0000259" key="3">
    <source>
        <dbReference type="Pfam" id="PF25063"/>
    </source>
</evidence>
<accession>A0A1D3D310</accession>
<dbReference type="Gene3D" id="1.25.40.10">
    <property type="entry name" value="Tetratricopeptide repeat domain"/>
    <property type="match status" value="3"/>
</dbReference>
<dbReference type="Pfam" id="PF14559">
    <property type="entry name" value="TPR_19"/>
    <property type="match status" value="1"/>
</dbReference>
<dbReference type="GO" id="GO:0005929">
    <property type="term" value="C:cilium"/>
    <property type="evidence" value="ECO:0007669"/>
    <property type="project" value="GOC"/>
</dbReference>
<feature type="domain" description="Tetratricopeptide repeat protein 21A/21B C-terminal ARM" evidence="3">
    <location>
        <begin position="1364"/>
        <end position="1560"/>
    </location>
</feature>
<evidence type="ECO:0000313" key="5">
    <source>
        <dbReference type="Proteomes" id="UP000095192"/>
    </source>
</evidence>
<dbReference type="EMBL" id="JROU02000965">
    <property type="protein sequence ID" value="OEH77831.1"/>
    <property type="molecule type" value="Genomic_DNA"/>
</dbReference>
<dbReference type="InterPro" id="IPR056834">
    <property type="entry name" value="ARM_TT21_C"/>
</dbReference>
<dbReference type="Gene3D" id="1.25.40.1040">
    <property type="match status" value="1"/>
</dbReference>
<gene>
    <name evidence="4" type="ORF">cyc_01964</name>
</gene>
<dbReference type="SMART" id="SM00028">
    <property type="entry name" value="TPR"/>
    <property type="match status" value="6"/>
</dbReference>
<evidence type="ECO:0000256" key="1">
    <source>
        <dbReference type="ARBA" id="ARBA00010935"/>
    </source>
</evidence>